<evidence type="ECO:0000313" key="3">
    <source>
        <dbReference type="EMBL" id="CAE7513675.1"/>
    </source>
</evidence>
<dbReference type="AlphaFoldDB" id="A0A812TAA8"/>
<dbReference type="GO" id="GO:0004222">
    <property type="term" value="F:metalloendopeptidase activity"/>
    <property type="evidence" value="ECO:0007669"/>
    <property type="project" value="InterPro"/>
</dbReference>
<proteinExistence type="predicted"/>
<reference evidence="3" key="1">
    <citation type="submission" date="2021-02" db="EMBL/GenBank/DDBJ databases">
        <authorList>
            <person name="Dougan E. K."/>
            <person name="Rhodes N."/>
            <person name="Thang M."/>
            <person name="Chan C."/>
        </authorList>
    </citation>
    <scope>NUCLEOTIDE SEQUENCE</scope>
</reference>
<dbReference type="OrthoDB" id="423918at2759"/>
<gene>
    <name evidence="3" type="primary">eprA1</name>
    <name evidence="3" type="ORF">SNEC2469_LOCUS14677</name>
</gene>
<evidence type="ECO:0000256" key="1">
    <source>
        <dbReference type="SAM" id="MobiDB-lite"/>
    </source>
</evidence>
<dbReference type="InterPro" id="IPR029463">
    <property type="entry name" value="Lys_MEP"/>
</dbReference>
<comment type="caution">
    <text evidence="3">The sequence shown here is derived from an EMBL/GenBank/DDBJ whole genome shotgun (WGS) entry which is preliminary data.</text>
</comment>
<dbReference type="SMART" id="SM01351">
    <property type="entry name" value="Aspzincin_M35"/>
    <property type="match status" value="1"/>
</dbReference>
<dbReference type="Proteomes" id="UP000601435">
    <property type="component" value="Unassembled WGS sequence"/>
</dbReference>
<feature type="non-terminal residue" evidence="3">
    <location>
        <position position="451"/>
    </location>
</feature>
<feature type="region of interest" description="Disordered" evidence="1">
    <location>
        <begin position="100"/>
        <end position="139"/>
    </location>
</feature>
<evidence type="ECO:0000313" key="4">
    <source>
        <dbReference type="Proteomes" id="UP000601435"/>
    </source>
</evidence>
<sequence>AIKNYVQEVAICPPASDVSCYNVEGETFCDLDVRPSILKGQGPREEKDIPDFGDKAFLHEFDDAPQRRGRAREQQVPEKVDYHLWEMVERVANLFRIYPTERPGASSSEDDDEDEDEDDEQESVAGFLQTASGMTPSQARLNKQKEELAKAYMGIVIRAFSGRQTQAQMSRWFGTRAFSDQPSRKEILRVLNSVDHMISNVVYVYPGPKCKPNTYAYVYPQAYTCNEGKQASRPCTTMRRSKKYVFYLCPLYFQRPAEMVETLVHEGSHHATAFTDDVDFEGGTAYGRSTCQKLARADPALALKNADNFCYYIQDTATQMSDSRPAAGPDGSGCPSFASVSHPDRDGDCKCPQSKQCFYEGSLGCPFSYTATKNTYSPAYFTAQCKTCTCETKIETTTTTTTTALAIGAAKSRCPAFAAVRTPDSEGDCSCYGLLAFFMLTCLEWYQHLSI</sequence>
<feature type="compositionally biased region" description="Polar residues" evidence="1">
    <location>
        <begin position="129"/>
        <end position="139"/>
    </location>
</feature>
<protein>
    <submittedName>
        <fullName evidence="3">EprA1 protein</fullName>
    </submittedName>
</protein>
<dbReference type="Gene3D" id="3.40.390.10">
    <property type="entry name" value="Collagenase (Catalytic Domain)"/>
    <property type="match status" value="1"/>
</dbReference>
<evidence type="ECO:0000259" key="2">
    <source>
        <dbReference type="SMART" id="SM01351"/>
    </source>
</evidence>
<dbReference type="SUPFAM" id="SSF55486">
    <property type="entry name" value="Metalloproteases ('zincins'), catalytic domain"/>
    <property type="match status" value="1"/>
</dbReference>
<feature type="non-terminal residue" evidence="3">
    <location>
        <position position="1"/>
    </location>
</feature>
<accession>A0A812TAA8</accession>
<name>A0A812TAA8_9DINO</name>
<feature type="compositionally biased region" description="Acidic residues" evidence="1">
    <location>
        <begin position="108"/>
        <end position="122"/>
    </location>
</feature>
<dbReference type="EMBL" id="CAJNJA010023605">
    <property type="protein sequence ID" value="CAE7513675.1"/>
    <property type="molecule type" value="Genomic_DNA"/>
</dbReference>
<dbReference type="Pfam" id="PF14521">
    <property type="entry name" value="Aspzincin_M35"/>
    <property type="match status" value="1"/>
</dbReference>
<organism evidence="3 4">
    <name type="scientific">Symbiodinium necroappetens</name>
    <dbReference type="NCBI Taxonomy" id="1628268"/>
    <lineage>
        <taxon>Eukaryota</taxon>
        <taxon>Sar</taxon>
        <taxon>Alveolata</taxon>
        <taxon>Dinophyceae</taxon>
        <taxon>Suessiales</taxon>
        <taxon>Symbiodiniaceae</taxon>
        <taxon>Symbiodinium</taxon>
    </lineage>
</organism>
<feature type="domain" description="Lysine-specific metallo-endopeptidase" evidence="2">
    <location>
        <begin position="163"/>
        <end position="314"/>
    </location>
</feature>
<keyword evidence="4" id="KW-1185">Reference proteome</keyword>
<dbReference type="InterPro" id="IPR024079">
    <property type="entry name" value="MetalloPept_cat_dom_sf"/>
</dbReference>